<keyword evidence="2" id="KW-1185">Reference proteome</keyword>
<reference evidence="1" key="1">
    <citation type="submission" date="2023-04" db="EMBL/GenBank/DDBJ databases">
        <title>A chromosome-level genome assembly of the parasitoid wasp Eretmocerus hayati.</title>
        <authorList>
            <person name="Zhong Y."/>
            <person name="Liu S."/>
            <person name="Liu Y."/>
        </authorList>
    </citation>
    <scope>NUCLEOTIDE SEQUENCE</scope>
    <source>
        <strain evidence="1">ZJU_SS_LIU_2023</strain>
    </source>
</reference>
<comment type="caution">
    <text evidence="1">The sequence shown here is derived from an EMBL/GenBank/DDBJ whole genome shotgun (WGS) entry which is preliminary data.</text>
</comment>
<dbReference type="Proteomes" id="UP001239111">
    <property type="component" value="Chromosome 4"/>
</dbReference>
<evidence type="ECO:0000313" key="1">
    <source>
        <dbReference type="EMBL" id="KAJ8665220.1"/>
    </source>
</evidence>
<organism evidence="1 2">
    <name type="scientific">Eretmocerus hayati</name>
    <dbReference type="NCBI Taxonomy" id="131215"/>
    <lineage>
        <taxon>Eukaryota</taxon>
        <taxon>Metazoa</taxon>
        <taxon>Ecdysozoa</taxon>
        <taxon>Arthropoda</taxon>
        <taxon>Hexapoda</taxon>
        <taxon>Insecta</taxon>
        <taxon>Pterygota</taxon>
        <taxon>Neoptera</taxon>
        <taxon>Endopterygota</taxon>
        <taxon>Hymenoptera</taxon>
        <taxon>Apocrita</taxon>
        <taxon>Proctotrupomorpha</taxon>
        <taxon>Chalcidoidea</taxon>
        <taxon>Aphelinidae</taxon>
        <taxon>Aphelininae</taxon>
        <taxon>Eretmocerus</taxon>
    </lineage>
</organism>
<accession>A0ACC2N6I9</accession>
<gene>
    <name evidence="1" type="ORF">QAD02_006882</name>
</gene>
<sequence length="344" mass="39120">MRYLASFAFFLVIIKAVWLVRDMKIPARLIYNGNIYIESWSISAGDTSRYWMQIMQENFFDGHHVTNVIYPQTVLGTSTNKPSKVDNQKCQFNDDRIDNDQCNQICALLEPITPLKGECMNDVCFCLFHTPKNQQVRTYLSLKASSLIKSLDTEDLVEASKKDEIEGIPETGSPISDDGSEIVNIESLLSPENSEHSDYGDEYMDSDHLQVSPSMNCRAHSRSQQEPKKHCTDTNAVEDCSASAGPSVNKCYDGDEEITEEECDFRCKRTGNIVKLDVEEGFCENSKCYCKYMDENGSCREIKLSSLEKRNPKKTNQNVPLLSRTTITYVSQCIDLFQPDLKFF</sequence>
<proteinExistence type="predicted"/>
<dbReference type="EMBL" id="CM056744">
    <property type="protein sequence ID" value="KAJ8665220.1"/>
    <property type="molecule type" value="Genomic_DNA"/>
</dbReference>
<protein>
    <submittedName>
        <fullName evidence="1">Uncharacterized protein</fullName>
    </submittedName>
</protein>
<evidence type="ECO:0000313" key="2">
    <source>
        <dbReference type="Proteomes" id="UP001239111"/>
    </source>
</evidence>
<name>A0ACC2N6I9_9HYME</name>